<evidence type="ECO:0000313" key="3">
    <source>
        <dbReference type="EMBL" id="QTC91345.1"/>
    </source>
</evidence>
<evidence type="ECO:0000256" key="2">
    <source>
        <dbReference type="SAM" id="SignalP"/>
    </source>
</evidence>
<organism evidence="3 4">
    <name type="scientific">Brevundimonas goettingensis</name>
    <dbReference type="NCBI Taxonomy" id="2774190"/>
    <lineage>
        <taxon>Bacteria</taxon>
        <taxon>Pseudomonadati</taxon>
        <taxon>Pseudomonadota</taxon>
        <taxon>Alphaproteobacteria</taxon>
        <taxon>Caulobacterales</taxon>
        <taxon>Caulobacteraceae</taxon>
        <taxon>Brevundimonas</taxon>
    </lineage>
</organism>
<feature type="compositionally biased region" description="Basic and acidic residues" evidence="1">
    <location>
        <begin position="163"/>
        <end position="172"/>
    </location>
</feature>
<feature type="signal peptide" evidence="2">
    <location>
        <begin position="1"/>
        <end position="20"/>
    </location>
</feature>
<feature type="region of interest" description="Disordered" evidence="1">
    <location>
        <begin position="163"/>
        <end position="192"/>
    </location>
</feature>
<dbReference type="KEGG" id="bgoe:IFJ75_19485"/>
<dbReference type="RefSeq" id="WP_207870520.1">
    <property type="nucleotide sequence ID" value="NZ_CP062222.1"/>
</dbReference>
<evidence type="ECO:0008006" key="5">
    <source>
        <dbReference type="Google" id="ProtNLM"/>
    </source>
</evidence>
<feature type="chain" id="PRO_5037869088" description="Mucin" evidence="2">
    <location>
        <begin position="21"/>
        <end position="192"/>
    </location>
</feature>
<sequence>MIKILSLAAALAVLPLTQAAADERKTPSEAAIEAAASAFEARMEAFGERAEAINDDKSLTDAQREMKIAALWSEYQPEVAVFTAVVSQHAGQIASEALANIDVDALVHQALDTPEVQAALTGAAGMARNGAWAQNDPEQMVTYGLMAQYGVDQALDAIADDADKAEAAKDAEADAEAAEADAHADHTPHTHP</sequence>
<protein>
    <recommendedName>
        <fullName evidence="5">Mucin</fullName>
    </recommendedName>
</protein>
<dbReference type="AlphaFoldDB" id="A0A975GY93"/>
<reference evidence="3" key="1">
    <citation type="submission" date="2020-09" db="EMBL/GenBank/DDBJ databases">
        <title>Brevundimonas sp. LVF2 isolated from a puddle in Goettingen, Germany.</title>
        <authorList>
            <person name="Friedrich I."/>
            <person name="Klassen A."/>
            <person name="Hannes N."/>
            <person name="Schneider D."/>
            <person name="Hertel R."/>
            <person name="Daniel R."/>
        </authorList>
    </citation>
    <scope>NUCLEOTIDE SEQUENCE</scope>
    <source>
        <strain evidence="3">LVF2</strain>
    </source>
</reference>
<dbReference type="EMBL" id="CP062222">
    <property type="protein sequence ID" value="QTC91345.1"/>
    <property type="molecule type" value="Genomic_DNA"/>
</dbReference>
<accession>A0A975GY93</accession>
<evidence type="ECO:0000313" key="4">
    <source>
        <dbReference type="Proteomes" id="UP000663918"/>
    </source>
</evidence>
<keyword evidence="2" id="KW-0732">Signal</keyword>
<gene>
    <name evidence="3" type="ORF">IFJ75_19485</name>
</gene>
<name>A0A975GY93_9CAUL</name>
<evidence type="ECO:0000256" key="1">
    <source>
        <dbReference type="SAM" id="MobiDB-lite"/>
    </source>
</evidence>
<feature type="compositionally biased region" description="Basic and acidic residues" evidence="1">
    <location>
        <begin position="180"/>
        <end position="192"/>
    </location>
</feature>
<proteinExistence type="predicted"/>
<dbReference type="Proteomes" id="UP000663918">
    <property type="component" value="Chromosome"/>
</dbReference>
<keyword evidence="4" id="KW-1185">Reference proteome</keyword>